<reference evidence="2 3" key="1">
    <citation type="journal article" date="2015" name="Genome Biol. Evol.">
        <title>Comparative Genomics of a Bacterivorous Green Alga Reveals Evolutionary Causalities and Consequences of Phago-Mixotrophic Mode of Nutrition.</title>
        <authorList>
            <person name="Burns J.A."/>
            <person name="Paasch A."/>
            <person name="Narechania A."/>
            <person name="Kim E."/>
        </authorList>
    </citation>
    <scope>NUCLEOTIDE SEQUENCE [LARGE SCALE GENOMIC DNA]</scope>
    <source>
        <strain evidence="2 3">PLY_AMNH</strain>
    </source>
</reference>
<proteinExistence type="predicted"/>
<sequence length="240" mass="26881">MEKIINGPRFQMRISTGIRCQNTLKRAIPQLTKRRHPSVETRCGATFSPGIRRTSSVDGFSSAVRNVGRLRFPHSRFSAPNRNLDTPGRPTVCRASASGRPRRRATFSFTKFLTSVLFFYVLFSGNFRWLFQGLLAFWLAGMALVFFSGLFLKWWVKRNTVKGSCPGCGAQMLVIRGKKRPCQQCSTVVETDGENLYRAEATFSQGQGQQQQRTGPAYEGGGETIDVSAEIIDIDPIDKK</sequence>
<keyword evidence="1" id="KW-1133">Transmembrane helix</keyword>
<accession>A0AAE0L414</accession>
<feature type="transmembrane region" description="Helical" evidence="1">
    <location>
        <begin position="129"/>
        <end position="152"/>
    </location>
</feature>
<evidence type="ECO:0000256" key="1">
    <source>
        <dbReference type="SAM" id="Phobius"/>
    </source>
</evidence>
<keyword evidence="1" id="KW-0812">Transmembrane</keyword>
<dbReference type="AlphaFoldDB" id="A0AAE0L414"/>
<evidence type="ECO:0000313" key="2">
    <source>
        <dbReference type="EMBL" id="KAK3271233.1"/>
    </source>
</evidence>
<organism evidence="2 3">
    <name type="scientific">Cymbomonas tetramitiformis</name>
    <dbReference type="NCBI Taxonomy" id="36881"/>
    <lineage>
        <taxon>Eukaryota</taxon>
        <taxon>Viridiplantae</taxon>
        <taxon>Chlorophyta</taxon>
        <taxon>Pyramimonadophyceae</taxon>
        <taxon>Pyramimonadales</taxon>
        <taxon>Pyramimonadaceae</taxon>
        <taxon>Cymbomonas</taxon>
    </lineage>
</organism>
<keyword evidence="1" id="KW-0472">Membrane</keyword>
<name>A0AAE0L414_9CHLO</name>
<protein>
    <submittedName>
        <fullName evidence="2">Uncharacterized protein</fullName>
    </submittedName>
</protein>
<dbReference type="Proteomes" id="UP001190700">
    <property type="component" value="Unassembled WGS sequence"/>
</dbReference>
<evidence type="ECO:0000313" key="3">
    <source>
        <dbReference type="Proteomes" id="UP001190700"/>
    </source>
</evidence>
<keyword evidence="3" id="KW-1185">Reference proteome</keyword>
<gene>
    <name evidence="2" type="ORF">CYMTET_20408</name>
</gene>
<feature type="transmembrane region" description="Helical" evidence="1">
    <location>
        <begin position="105"/>
        <end position="123"/>
    </location>
</feature>
<dbReference type="EMBL" id="LGRX02009924">
    <property type="protein sequence ID" value="KAK3271233.1"/>
    <property type="molecule type" value="Genomic_DNA"/>
</dbReference>
<comment type="caution">
    <text evidence="2">The sequence shown here is derived from an EMBL/GenBank/DDBJ whole genome shotgun (WGS) entry which is preliminary data.</text>
</comment>